<evidence type="ECO:0000256" key="2">
    <source>
        <dbReference type="SAM" id="Phobius"/>
    </source>
</evidence>
<evidence type="ECO:0000313" key="4">
    <source>
        <dbReference type="Proteomes" id="UP000007013"/>
    </source>
</evidence>
<dbReference type="HOGENOM" id="CLU_836361_0_0_0"/>
<evidence type="ECO:0000256" key="1">
    <source>
        <dbReference type="SAM" id="Coils"/>
    </source>
</evidence>
<feature type="transmembrane region" description="Helical" evidence="2">
    <location>
        <begin position="89"/>
        <end position="107"/>
    </location>
</feature>
<sequence>MAHNLSAGRDACRYSLHGPTERLGGKPLELCWILVGPPLAGSRTRHGRAVRVDRSSVPRPFFSRCTFAFPIHRERRKTAAEPPVNRLSASFWLVALLGVAVLATLWFRTDRRLRDVSATLASAQARGIELESHLAGADRQKVILTQRIASLEAELTQARAELATANDHTARLTRELTQTTADLTAGNDMRRAMEQHIAGLERDLAAARLAIVPAETIEGYRTTIAELERQLAAAHAGAAIPGAAGASTAVFATASPVAARVLSVGPANSFVVLDYGGDRGAAVGQRLVIKSGTETLAEVLISDVRNLLCIAQVRPDSLRGVLHKGDSAVLTN</sequence>
<reference evidence="3 4" key="1">
    <citation type="journal article" date="2011" name="J. Bacteriol.">
        <title>Genome sequence of the verrucomicrobium Opitutus terrae PB90-1, an abundant inhabitant of rice paddy soil ecosystems.</title>
        <authorList>
            <person name="van Passel M.W."/>
            <person name="Kant R."/>
            <person name="Palva A."/>
            <person name="Copeland A."/>
            <person name="Lucas S."/>
            <person name="Lapidus A."/>
            <person name="Glavina del Rio T."/>
            <person name="Pitluck S."/>
            <person name="Goltsman E."/>
            <person name="Clum A."/>
            <person name="Sun H."/>
            <person name="Schmutz J."/>
            <person name="Larimer F.W."/>
            <person name="Land M.L."/>
            <person name="Hauser L."/>
            <person name="Kyrpides N."/>
            <person name="Mikhailova N."/>
            <person name="Richardson P.P."/>
            <person name="Janssen P.H."/>
            <person name="de Vos W.M."/>
            <person name="Smidt H."/>
        </authorList>
    </citation>
    <scope>NUCLEOTIDE SEQUENCE [LARGE SCALE GENOMIC DNA]</scope>
    <source>
        <strain evidence="4">DSM 11246 / JCM 15787 / PB90-1</strain>
    </source>
</reference>
<keyword evidence="2" id="KW-0472">Membrane</keyword>
<gene>
    <name evidence="3" type="ordered locus">Oter_3017</name>
</gene>
<dbReference type="eggNOG" id="ENOG502ZPGN">
    <property type="taxonomic scope" value="Bacteria"/>
</dbReference>
<organism evidence="3 4">
    <name type="scientific">Opitutus terrae (strain DSM 11246 / JCM 15787 / PB90-1)</name>
    <dbReference type="NCBI Taxonomy" id="452637"/>
    <lineage>
        <taxon>Bacteria</taxon>
        <taxon>Pseudomonadati</taxon>
        <taxon>Verrucomicrobiota</taxon>
        <taxon>Opitutia</taxon>
        <taxon>Opitutales</taxon>
        <taxon>Opitutaceae</taxon>
        <taxon>Opitutus</taxon>
    </lineage>
</organism>
<name>B1ZYX4_OPITP</name>
<dbReference type="EMBL" id="CP001032">
    <property type="protein sequence ID" value="ACB76297.1"/>
    <property type="molecule type" value="Genomic_DNA"/>
</dbReference>
<keyword evidence="2" id="KW-1133">Transmembrane helix</keyword>
<feature type="coiled-coil region" evidence="1">
    <location>
        <begin position="134"/>
        <end position="210"/>
    </location>
</feature>
<keyword evidence="4" id="KW-1185">Reference proteome</keyword>
<dbReference type="KEGG" id="ote:Oter_3017"/>
<dbReference type="AlphaFoldDB" id="B1ZYX4"/>
<protein>
    <submittedName>
        <fullName evidence="3">Uncharacterized protein</fullName>
    </submittedName>
</protein>
<accession>B1ZYX4</accession>
<keyword evidence="2" id="KW-0812">Transmembrane</keyword>
<proteinExistence type="predicted"/>
<dbReference type="Gene3D" id="1.10.287.1490">
    <property type="match status" value="1"/>
</dbReference>
<keyword evidence="1" id="KW-0175">Coiled coil</keyword>
<dbReference type="Proteomes" id="UP000007013">
    <property type="component" value="Chromosome"/>
</dbReference>
<evidence type="ECO:0000313" key="3">
    <source>
        <dbReference type="EMBL" id="ACB76297.1"/>
    </source>
</evidence>